<evidence type="ECO:0000313" key="13">
    <source>
        <dbReference type="Proteomes" id="UP001151582"/>
    </source>
</evidence>
<dbReference type="AlphaFoldDB" id="A0A9W8B4H6"/>
<dbReference type="OrthoDB" id="412647at2759"/>
<dbReference type="CDD" id="cd02180">
    <property type="entry name" value="GH16_fungal_KRE6_glucanase"/>
    <property type="match status" value="1"/>
</dbReference>
<feature type="region of interest" description="Disordered" evidence="9">
    <location>
        <begin position="248"/>
        <end position="275"/>
    </location>
</feature>
<evidence type="ECO:0000259" key="11">
    <source>
        <dbReference type="PROSITE" id="PS51762"/>
    </source>
</evidence>
<keyword evidence="7" id="KW-0325">Glycoprotein</keyword>
<feature type="domain" description="GH16" evidence="11">
    <location>
        <begin position="83"/>
        <end position="423"/>
    </location>
</feature>
<keyword evidence="6 10" id="KW-0472">Membrane</keyword>
<gene>
    <name evidence="12" type="ORF">H4R34_002022</name>
</gene>
<feature type="region of interest" description="Disordered" evidence="9">
    <location>
        <begin position="51"/>
        <end position="82"/>
    </location>
</feature>
<evidence type="ECO:0000256" key="4">
    <source>
        <dbReference type="ARBA" id="ARBA00022968"/>
    </source>
</evidence>
<dbReference type="Proteomes" id="UP001151582">
    <property type="component" value="Unassembled WGS sequence"/>
</dbReference>
<evidence type="ECO:0000256" key="9">
    <source>
        <dbReference type="SAM" id="MobiDB-lite"/>
    </source>
</evidence>
<comment type="subcellular location">
    <subcellularLocation>
        <location evidence="1">Membrane</location>
        <topology evidence="1">Single-pass type II membrane protein</topology>
    </subcellularLocation>
</comment>
<evidence type="ECO:0000256" key="8">
    <source>
        <dbReference type="ARBA" id="ARBA00023316"/>
    </source>
</evidence>
<comment type="similarity">
    <text evidence="2">Belongs to the SKN1/KRE6 family.</text>
</comment>
<name>A0A9W8B4H6_9FUNG</name>
<reference evidence="12" key="1">
    <citation type="submission" date="2022-07" db="EMBL/GenBank/DDBJ databases">
        <title>Phylogenomic reconstructions and comparative analyses of Kickxellomycotina fungi.</title>
        <authorList>
            <person name="Reynolds N.K."/>
            <person name="Stajich J.E."/>
            <person name="Barry K."/>
            <person name="Grigoriev I.V."/>
            <person name="Crous P."/>
            <person name="Smith M.E."/>
        </authorList>
    </citation>
    <scope>NUCLEOTIDE SEQUENCE</scope>
    <source>
        <strain evidence="12">RSA 567</strain>
    </source>
</reference>
<dbReference type="Pfam" id="PF03935">
    <property type="entry name" value="SKN1_KRE6_Sbg1"/>
    <property type="match status" value="1"/>
</dbReference>
<dbReference type="GO" id="GO:0005886">
    <property type="term" value="C:plasma membrane"/>
    <property type="evidence" value="ECO:0007669"/>
    <property type="project" value="TreeGrafter"/>
</dbReference>
<dbReference type="GO" id="GO:0005789">
    <property type="term" value="C:endoplasmic reticulum membrane"/>
    <property type="evidence" value="ECO:0007669"/>
    <property type="project" value="TreeGrafter"/>
</dbReference>
<proteinExistence type="inferred from homology"/>
<dbReference type="PROSITE" id="PS51762">
    <property type="entry name" value="GH16_2"/>
    <property type="match status" value="1"/>
</dbReference>
<keyword evidence="5 10" id="KW-1133">Transmembrane helix</keyword>
<organism evidence="12 13">
    <name type="scientific">Dimargaris verticillata</name>
    <dbReference type="NCBI Taxonomy" id="2761393"/>
    <lineage>
        <taxon>Eukaryota</taxon>
        <taxon>Fungi</taxon>
        <taxon>Fungi incertae sedis</taxon>
        <taxon>Zoopagomycota</taxon>
        <taxon>Kickxellomycotina</taxon>
        <taxon>Dimargaritomycetes</taxon>
        <taxon>Dimargaritales</taxon>
        <taxon>Dimargaritaceae</taxon>
        <taxon>Dimargaris</taxon>
    </lineage>
</organism>
<dbReference type="InterPro" id="IPR005629">
    <property type="entry name" value="Skn1/Kre6/Sbg1"/>
</dbReference>
<dbReference type="InterPro" id="IPR013320">
    <property type="entry name" value="ConA-like_dom_sf"/>
</dbReference>
<accession>A0A9W8B4H6</accession>
<keyword evidence="8" id="KW-0961">Cell wall biogenesis/degradation</keyword>
<evidence type="ECO:0000256" key="3">
    <source>
        <dbReference type="ARBA" id="ARBA00022692"/>
    </source>
</evidence>
<dbReference type="InterPro" id="IPR000757">
    <property type="entry name" value="Beta-glucanase-like"/>
</dbReference>
<keyword evidence="4" id="KW-0735">Signal-anchor</keyword>
<comment type="caution">
    <text evidence="12">The sequence shown here is derived from an EMBL/GenBank/DDBJ whole genome shotgun (WGS) entry which is preliminary data.</text>
</comment>
<dbReference type="GO" id="GO:0071555">
    <property type="term" value="P:cell wall organization"/>
    <property type="evidence" value="ECO:0007669"/>
    <property type="project" value="UniProtKB-KW"/>
</dbReference>
<dbReference type="PANTHER" id="PTHR31361:SF1">
    <property type="entry name" value="BETA-GLUCAN SYNTHESIS-ASSOCIATED PROTEIN KRE6-RELATED"/>
    <property type="match status" value="1"/>
</dbReference>
<keyword evidence="13" id="KW-1185">Reference proteome</keyword>
<evidence type="ECO:0000256" key="6">
    <source>
        <dbReference type="ARBA" id="ARBA00023136"/>
    </source>
</evidence>
<dbReference type="SUPFAM" id="SSF49899">
    <property type="entry name" value="Concanavalin A-like lectins/glucanases"/>
    <property type="match status" value="1"/>
</dbReference>
<evidence type="ECO:0000256" key="5">
    <source>
        <dbReference type="ARBA" id="ARBA00022989"/>
    </source>
</evidence>
<evidence type="ECO:0000256" key="1">
    <source>
        <dbReference type="ARBA" id="ARBA00004606"/>
    </source>
</evidence>
<evidence type="ECO:0000256" key="10">
    <source>
        <dbReference type="SAM" id="Phobius"/>
    </source>
</evidence>
<evidence type="ECO:0000256" key="7">
    <source>
        <dbReference type="ARBA" id="ARBA00023180"/>
    </source>
</evidence>
<dbReference type="GO" id="GO:0006078">
    <property type="term" value="P:(1-&gt;6)-beta-D-glucan biosynthetic process"/>
    <property type="evidence" value="ECO:0007669"/>
    <property type="project" value="TreeGrafter"/>
</dbReference>
<evidence type="ECO:0000256" key="2">
    <source>
        <dbReference type="ARBA" id="ARBA00010962"/>
    </source>
</evidence>
<sequence length="470" mass="52524">MAKPPTIKEKLRKQVWWSPRGWCNVLVLVVILLCLLSLFLVYPIVHNYTQPKKSNKPPHKYEPLRPKSLPIDPDTPEDVQTRKSMDGRDYTLVFSDEFNQDGRTFFPGDDPHWEAVDLWYWATMDLEYYKPEQITTKDGNLVITVERTPTGTLDFRSGMLQSWNKFCFQGGLIEVKISMPFKAGISGFWPAAWTLGNLGRAGYGASTDGLWPYTYDSCDVGVMVNQTNPVLSHLPGQRLNKCVCKGDHPSPGKGRGAPEIDILEGSGGSGGSLPSASQSFQVAPFDYHYQSNYDLATVHNKAKSKINTYTGGPFQQAVSGVTDLDPAWFGGDGFQTYGFDYTPGPDGNITWFVGDNPTWSITSEVVGPNSMSGVGQRTVAEEPMYIILNLAMSEGFSLVELDKLKFPSAMYVDYVRVYQPEDKIAISCDTPEFPTREYIDAHPLAYENANVTTWARTKYPTPEFSLNNRC</sequence>
<keyword evidence="3 10" id="KW-0812">Transmembrane</keyword>
<dbReference type="PANTHER" id="PTHR31361">
    <property type="entry name" value="BETA-GLUCAN SYNTHESIS-ASSOCIATED PROTEIN KRE6-RELATED"/>
    <property type="match status" value="1"/>
</dbReference>
<dbReference type="Gene3D" id="2.60.120.200">
    <property type="match status" value="1"/>
</dbReference>
<feature type="transmembrane region" description="Helical" evidence="10">
    <location>
        <begin position="21"/>
        <end position="45"/>
    </location>
</feature>
<dbReference type="EMBL" id="JANBQB010000120">
    <property type="protein sequence ID" value="KAJ1981553.1"/>
    <property type="molecule type" value="Genomic_DNA"/>
</dbReference>
<protein>
    <recommendedName>
        <fullName evidence="11">GH16 domain-containing protein</fullName>
    </recommendedName>
</protein>
<evidence type="ECO:0000313" key="12">
    <source>
        <dbReference type="EMBL" id="KAJ1981553.1"/>
    </source>
</evidence>
<dbReference type="GO" id="GO:0015926">
    <property type="term" value="F:glucosidase activity"/>
    <property type="evidence" value="ECO:0007669"/>
    <property type="project" value="TreeGrafter"/>
</dbReference>